<dbReference type="GO" id="GO:0004095">
    <property type="term" value="F:carnitine O-palmitoyltransferase activity"/>
    <property type="evidence" value="ECO:0007669"/>
    <property type="project" value="TreeGrafter"/>
</dbReference>
<keyword evidence="6" id="KW-0443">Lipid metabolism</keyword>
<dbReference type="Gene3D" id="1.10.275.20">
    <property type="entry name" value="Choline/Carnitine o-acyltransferase"/>
    <property type="match status" value="1"/>
</dbReference>
<evidence type="ECO:0000256" key="1">
    <source>
        <dbReference type="ARBA" id="ARBA00005005"/>
    </source>
</evidence>
<dbReference type="Pfam" id="PF00755">
    <property type="entry name" value="Carn_acyltransf"/>
    <property type="match status" value="1"/>
</dbReference>
<dbReference type="Gene3D" id="3.30.559.70">
    <property type="entry name" value="Choline/Carnitine o-acyltransferase, domain 2"/>
    <property type="match status" value="1"/>
</dbReference>
<evidence type="ECO:0000256" key="8">
    <source>
        <dbReference type="ARBA" id="ARBA00048999"/>
    </source>
</evidence>
<evidence type="ECO:0000256" key="5">
    <source>
        <dbReference type="ARBA" id="ARBA00022832"/>
    </source>
</evidence>
<comment type="pathway">
    <text evidence="1">Lipid metabolism; fatty acid beta-oxidation.</text>
</comment>
<organism evidence="11">
    <name type="scientific">Ascaris suum</name>
    <name type="common">Pig roundworm</name>
    <name type="synonym">Ascaris lumbricoides</name>
    <dbReference type="NCBI Taxonomy" id="6253"/>
    <lineage>
        <taxon>Eukaryota</taxon>
        <taxon>Metazoa</taxon>
        <taxon>Ecdysozoa</taxon>
        <taxon>Nematoda</taxon>
        <taxon>Chromadorea</taxon>
        <taxon>Rhabditida</taxon>
        <taxon>Spirurina</taxon>
        <taxon>Ascaridomorpha</taxon>
        <taxon>Ascaridoidea</taxon>
        <taxon>Ascarididae</taxon>
        <taxon>Ascaris</taxon>
    </lineage>
</organism>
<comment type="catalytic activity">
    <reaction evidence="8">
        <text>4,8-dimethylnonanoyl-CoA + (R)-carnitine = O-4,8-dimethylnonanoyl-(R)-carnitine + CoA</text>
        <dbReference type="Rhea" id="RHEA:44860"/>
        <dbReference type="ChEBI" id="CHEBI:16347"/>
        <dbReference type="ChEBI" id="CHEBI:57287"/>
        <dbReference type="ChEBI" id="CHEBI:77061"/>
        <dbReference type="ChEBI" id="CHEBI:84654"/>
    </reaction>
</comment>
<keyword evidence="5" id="KW-0276">Fatty acid metabolism</keyword>
<dbReference type="FunFam" id="1.10.275.20:FF:000001">
    <property type="entry name" value="carnitine O-palmitoyltransferase 2, mitochondrial"/>
    <property type="match status" value="1"/>
</dbReference>
<evidence type="ECO:0000256" key="9">
    <source>
        <dbReference type="PIRSR" id="PIRSR600542-1"/>
    </source>
</evidence>
<protein>
    <submittedName>
        <fullName evidence="11">Carnitine O-palmitoyltransferase 2</fullName>
    </submittedName>
</protein>
<evidence type="ECO:0000256" key="3">
    <source>
        <dbReference type="ARBA" id="ARBA00022448"/>
    </source>
</evidence>
<dbReference type="InterPro" id="IPR039551">
    <property type="entry name" value="Cho/carn_acyl_trans"/>
</dbReference>
<accession>F1KYG7</accession>
<keyword evidence="4 11" id="KW-0808">Transferase</keyword>
<dbReference type="InterPro" id="IPR023213">
    <property type="entry name" value="CAT-like_dom_sf"/>
</dbReference>
<feature type="active site" description="Proton acceptor" evidence="9">
    <location>
        <position position="373"/>
    </location>
</feature>
<feature type="domain" description="Choline/carnitine acyltransferase" evidence="10">
    <location>
        <begin position="49"/>
        <end position="639"/>
    </location>
</feature>
<keyword evidence="7" id="KW-0012">Acyltransferase</keyword>
<name>F1KYG7_ASCSU</name>
<dbReference type="Gene3D" id="1.20.1280.180">
    <property type="match status" value="1"/>
</dbReference>
<dbReference type="InterPro" id="IPR000542">
    <property type="entry name" value="Carn_acyl_trans"/>
</dbReference>
<dbReference type="EMBL" id="JI168044">
    <property type="protein sequence ID" value="ADY42921.1"/>
    <property type="molecule type" value="mRNA"/>
</dbReference>
<dbReference type="GO" id="GO:0005739">
    <property type="term" value="C:mitochondrion"/>
    <property type="evidence" value="ECO:0007669"/>
    <property type="project" value="TreeGrafter"/>
</dbReference>
<evidence type="ECO:0000259" key="10">
    <source>
        <dbReference type="Pfam" id="PF00755"/>
    </source>
</evidence>
<dbReference type="PANTHER" id="PTHR22589">
    <property type="entry name" value="CARNITINE O-ACYLTRANSFERASE"/>
    <property type="match status" value="1"/>
</dbReference>
<dbReference type="PANTHER" id="PTHR22589:SF16">
    <property type="entry name" value="CARNITINE O-PALMITOYLTRANSFERASE 2, MITOCHONDRIAL"/>
    <property type="match status" value="1"/>
</dbReference>
<evidence type="ECO:0000256" key="2">
    <source>
        <dbReference type="ARBA" id="ARBA00005232"/>
    </source>
</evidence>
<dbReference type="UniPathway" id="UPA00659"/>
<dbReference type="GO" id="GO:0006635">
    <property type="term" value="P:fatty acid beta-oxidation"/>
    <property type="evidence" value="ECO:0007669"/>
    <property type="project" value="UniProtKB-UniPathway"/>
</dbReference>
<evidence type="ECO:0000313" key="11">
    <source>
        <dbReference type="EMBL" id="ADY42921.1"/>
    </source>
</evidence>
<comment type="similarity">
    <text evidence="2">Belongs to the carnitine/choline acetyltransferase family.</text>
</comment>
<evidence type="ECO:0000256" key="4">
    <source>
        <dbReference type="ARBA" id="ARBA00022679"/>
    </source>
</evidence>
<dbReference type="SUPFAM" id="SSF52777">
    <property type="entry name" value="CoA-dependent acyltransferases"/>
    <property type="match status" value="2"/>
</dbReference>
<evidence type="ECO:0000256" key="7">
    <source>
        <dbReference type="ARBA" id="ARBA00023315"/>
    </source>
</evidence>
<sequence>MSSCRILVQHSSLLRCTTTLKHTLSGDAYQFLQKSEIPSYHFQKSLRRLPIPKLERTCERFLAAAEAVLHEIRFMGLKSVVDDFRKTEGPQLQKELVAYDRLNKHTSYISQPWFDMYLSDRLPCPVNYNPFMTYSPDPNTVYNDQLARATNFVISYGRMKRSLDACLLEPEVFHMDPKKSDTKFFRTVCRTLPPSLSWFGAVAFKAFPLDMSQYSSLFGGSRIPQKGKDRLFHCTDPKHFIVLRAGRIYSVDLFDNNGMLVSPEQVHACLAMILSDATTKLKANECVGSLTSLNRDRWAEVREELSSIGENAASLHTIDSALFALCLDSLDSEDPRRLIRSLLYGDDASNRWFDKCFQLIVDARGQATINFEHSWGDGVAVLRLMEESFRDTNKNHFVDPKQRVDTTVDISKHCRQIKFTLTDSLKSAIAEAQRDHSVSASGLQFGIVEYFGLSRDSIKKSKLSPDSVMQLAIQLAFYKLYKDFVPTYESCSTAAFLKGRTECMRSATKATHNAVLAIEKSSTAVSKQLLVECSNVHSQLVKEASMGQGFDRHLMGLRVTAERLGRKPPALFSHPDFKYLSEFVISTSTLTTDTICFGGFGPVVRDGFGIGYVVSSSKLGAVISSYRDKRNAESFANSLLESLDIIKAIMMKN</sequence>
<reference evidence="11" key="1">
    <citation type="journal article" date="2011" name="Genome Res.">
        <title>Deep small RNA sequencing from the nematode Ascaris reveals conservation, functional diversification, and novel developmental profiles.</title>
        <authorList>
            <person name="Wang J."/>
            <person name="Czech B."/>
            <person name="Crunk A."/>
            <person name="Wallace A."/>
            <person name="Mitreva M."/>
            <person name="Hannon G.J."/>
            <person name="Davis R.E."/>
        </authorList>
    </citation>
    <scope>NUCLEOTIDE SEQUENCE</scope>
</reference>
<evidence type="ECO:0000256" key="6">
    <source>
        <dbReference type="ARBA" id="ARBA00023098"/>
    </source>
</evidence>
<dbReference type="AlphaFoldDB" id="F1KYG7"/>
<proteinExistence type="evidence at transcript level"/>
<dbReference type="InterPro" id="IPR042572">
    <property type="entry name" value="Carn_acyl_trans_N"/>
</dbReference>
<keyword evidence="3" id="KW-0813">Transport</keyword>
<dbReference type="InterPro" id="IPR042231">
    <property type="entry name" value="Cho/carn_acyl_trans_2"/>
</dbReference>
<dbReference type="Gene3D" id="3.30.559.10">
    <property type="entry name" value="Chloramphenicol acetyltransferase-like domain"/>
    <property type="match status" value="1"/>
</dbReference>